<dbReference type="PANTHER" id="PTHR20987">
    <property type="entry name" value="CHITIN-BINDING TYPE-2 DOMAIN-CONTAINING PROTEIN-RELATED"/>
    <property type="match status" value="1"/>
</dbReference>
<keyword evidence="2" id="KW-0732">Signal</keyword>
<organism evidence="3 4">
    <name type="scientific">Drosophila willistoni</name>
    <name type="common">Fruit fly</name>
    <dbReference type="NCBI Taxonomy" id="7260"/>
    <lineage>
        <taxon>Eukaryota</taxon>
        <taxon>Metazoa</taxon>
        <taxon>Ecdysozoa</taxon>
        <taxon>Arthropoda</taxon>
        <taxon>Hexapoda</taxon>
        <taxon>Insecta</taxon>
        <taxon>Pterygota</taxon>
        <taxon>Neoptera</taxon>
        <taxon>Endopterygota</taxon>
        <taxon>Diptera</taxon>
        <taxon>Brachycera</taxon>
        <taxon>Muscomorpha</taxon>
        <taxon>Ephydroidea</taxon>
        <taxon>Drosophilidae</taxon>
        <taxon>Drosophila</taxon>
        <taxon>Sophophora</taxon>
    </lineage>
</organism>
<proteinExistence type="predicted"/>
<dbReference type="HOGENOM" id="CLU_1300842_0_0_1"/>
<dbReference type="KEGG" id="dwi:6650421"/>
<feature type="region of interest" description="Disordered" evidence="1">
    <location>
        <begin position="109"/>
        <end position="231"/>
    </location>
</feature>
<reference evidence="3 4" key="1">
    <citation type="journal article" date="2007" name="Nature">
        <title>Evolution of genes and genomes on the Drosophila phylogeny.</title>
        <authorList>
            <consortium name="Drosophila 12 Genomes Consortium"/>
            <person name="Clark A.G."/>
            <person name="Eisen M.B."/>
            <person name="Smith D.R."/>
            <person name="Bergman C.M."/>
            <person name="Oliver B."/>
            <person name="Markow T.A."/>
            <person name="Kaufman T.C."/>
            <person name="Kellis M."/>
            <person name="Gelbart W."/>
            <person name="Iyer V.N."/>
            <person name="Pollard D.A."/>
            <person name="Sackton T.B."/>
            <person name="Larracuente A.M."/>
            <person name="Singh N.D."/>
            <person name="Abad J.P."/>
            <person name="Abt D.N."/>
            <person name="Adryan B."/>
            <person name="Aguade M."/>
            <person name="Akashi H."/>
            <person name="Anderson W.W."/>
            <person name="Aquadro C.F."/>
            <person name="Ardell D.H."/>
            <person name="Arguello R."/>
            <person name="Artieri C.G."/>
            <person name="Barbash D.A."/>
            <person name="Barker D."/>
            <person name="Barsanti P."/>
            <person name="Batterham P."/>
            <person name="Batzoglou S."/>
            <person name="Begun D."/>
            <person name="Bhutkar A."/>
            <person name="Blanco E."/>
            <person name="Bosak S.A."/>
            <person name="Bradley R.K."/>
            <person name="Brand A.D."/>
            <person name="Brent M.R."/>
            <person name="Brooks A.N."/>
            <person name="Brown R.H."/>
            <person name="Butlin R.K."/>
            <person name="Caggese C."/>
            <person name="Calvi B.R."/>
            <person name="Bernardo de Carvalho A."/>
            <person name="Caspi A."/>
            <person name="Castrezana S."/>
            <person name="Celniker S.E."/>
            <person name="Chang J.L."/>
            <person name="Chapple C."/>
            <person name="Chatterji S."/>
            <person name="Chinwalla A."/>
            <person name="Civetta A."/>
            <person name="Clifton S.W."/>
            <person name="Comeron J.M."/>
            <person name="Costello J.C."/>
            <person name="Coyne J.A."/>
            <person name="Daub J."/>
            <person name="David R.G."/>
            <person name="Delcher A.L."/>
            <person name="Delehaunty K."/>
            <person name="Do C.B."/>
            <person name="Ebling H."/>
            <person name="Edwards K."/>
            <person name="Eickbush T."/>
            <person name="Evans J.D."/>
            <person name="Filipski A."/>
            <person name="Findeiss S."/>
            <person name="Freyhult E."/>
            <person name="Fulton L."/>
            <person name="Fulton R."/>
            <person name="Garcia A.C."/>
            <person name="Gardiner A."/>
            <person name="Garfield D.A."/>
            <person name="Garvin B.E."/>
            <person name="Gibson G."/>
            <person name="Gilbert D."/>
            <person name="Gnerre S."/>
            <person name="Godfrey J."/>
            <person name="Good R."/>
            <person name="Gotea V."/>
            <person name="Gravely B."/>
            <person name="Greenberg A.J."/>
            <person name="Griffiths-Jones S."/>
            <person name="Gross S."/>
            <person name="Guigo R."/>
            <person name="Gustafson E.A."/>
            <person name="Haerty W."/>
            <person name="Hahn M.W."/>
            <person name="Halligan D.L."/>
            <person name="Halpern A.L."/>
            <person name="Halter G.M."/>
            <person name="Han M.V."/>
            <person name="Heger A."/>
            <person name="Hillier L."/>
            <person name="Hinrichs A.S."/>
            <person name="Holmes I."/>
            <person name="Hoskins R.A."/>
            <person name="Hubisz M.J."/>
            <person name="Hultmark D."/>
            <person name="Huntley M.A."/>
            <person name="Jaffe D.B."/>
            <person name="Jagadeeshan S."/>
            <person name="Jeck W.R."/>
            <person name="Johnson J."/>
            <person name="Jones C.D."/>
            <person name="Jordan W.C."/>
            <person name="Karpen G.H."/>
            <person name="Kataoka E."/>
            <person name="Keightley P.D."/>
            <person name="Kheradpour P."/>
            <person name="Kirkness E.F."/>
            <person name="Koerich L.B."/>
            <person name="Kristiansen K."/>
            <person name="Kudrna D."/>
            <person name="Kulathinal R.J."/>
            <person name="Kumar S."/>
            <person name="Kwok R."/>
            <person name="Lander E."/>
            <person name="Langley C.H."/>
            <person name="Lapoint R."/>
            <person name="Lazzaro B.P."/>
            <person name="Lee S.J."/>
            <person name="Levesque L."/>
            <person name="Li R."/>
            <person name="Lin C.F."/>
            <person name="Lin M.F."/>
            <person name="Lindblad-Toh K."/>
            <person name="Llopart A."/>
            <person name="Long M."/>
            <person name="Low L."/>
            <person name="Lozovsky E."/>
            <person name="Lu J."/>
            <person name="Luo M."/>
            <person name="Machado C.A."/>
            <person name="Makalowski W."/>
            <person name="Marzo M."/>
            <person name="Matsuda M."/>
            <person name="Matzkin L."/>
            <person name="McAllister B."/>
            <person name="McBride C.S."/>
            <person name="McKernan B."/>
            <person name="McKernan K."/>
            <person name="Mendez-Lago M."/>
            <person name="Minx P."/>
            <person name="Mollenhauer M.U."/>
            <person name="Montooth K."/>
            <person name="Mount S.M."/>
            <person name="Mu X."/>
            <person name="Myers E."/>
            <person name="Negre B."/>
            <person name="Newfeld S."/>
            <person name="Nielsen R."/>
            <person name="Noor M.A."/>
            <person name="O'Grady P."/>
            <person name="Pachter L."/>
            <person name="Papaceit M."/>
            <person name="Parisi M.J."/>
            <person name="Parisi M."/>
            <person name="Parts L."/>
            <person name="Pedersen J.S."/>
            <person name="Pesole G."/>
            <person name="Phillippy A.M."/>
            <person name="Ponting C.P."/>
            <person name="Pop M."/>
            <person name="Porcelli D."/>
            <person name="Powell J.R."/>
            <person name="Prohaska S."/>
            <person name="Pruitt K."/>
            <person name="Puig M."/>
            <person name="Quesneville H."/>
            <person name="Ram K.R."/>
            <person name="Rand D."/>
            <person name="Rasmussen M.D."/>
            <person name="Reed L.K."/>
            <person name="Reenan R."/>
            <person name="Reily A."/>
            <person name="Remington K.A."/>
            <person name="Rieger T.T."/>
            <person name="Ritchie M.G."/>
            <person name="Robin C."/>
            <person name="Rogers Y.H."/>
            <person name="Rohde C."/>
            <person name="Rozas J."/>
            <person name="Rubenfield M.J."/>
            <person name="Ruiz A."/>
            <person name="Russo S."/>
            <person name="Salzberg S.L."/>
            <person name="Sanchez-Gracia A."/>
            <person name="Saranga D.J."/>
            <person name="Sato H."/>
            <person name="Schaeffer S.W."/>
            <person name="Schatz M.C."/>
            <person name="Schlenke T."/>
            <person name="Schwartz R."/>
            <person name="Segarra C."/>
            <person name="Singh R.S."/>
            <person name="Sirot L."/>
            <person name="Sirota M."/>
            <person name="Sisneros N.B."/>
            <person name="Smith C.D."/>
            <person name="Smith T.F."/>
            <person name="Spieth J."/>
            <person name="Stage D.E."/>
            <person name="Stark A."/>
            <person name="Stephan W."/>
            <person name="Strausberg R.L."/>
            <person name="Strempel S."/>
            <person name="Sturgill D."/>
            <person name="Sutton G."/>
            <person name="Sutton G.G."/>
            <person name="Tao W."/>
            <person name="Teichmann S."/>
            <person name="Tobari Y.N."/>
            <person name="Tomimura Y."/>
            <person name="Tsolas J.M."/>
            <person name="Valente V.L."/>
            <person name="Venter E."/>
            <person name="Venter J.C."/>
            <person name="Vicario S."/>
            <person name="Vieira F.G."/>
            <person name="Vilella A.J."/>
            <person name="Villasante A."/>
            <person name="Walenz B."/>
            <person name="Wang J."/>
            <person name="Wasserman M."/>
            <person name="Watts T."/>
            <person name="Wilson D."/>
            <person name="Wilson R.K."/>
            <person name="Wing R.A."/>
            <person name="Wolfner M.F."/>
            <person name="Wong A."/>
            <person name="Wong G.K."/>
            <person name="Wu C.I."/>
            <person name="Wu G."/>
            <person name="Yamamoto D."/>
            <person name="Yang H.P."/>
            <person name="Yang S.P."/>
            <person name="Yorke J.A."/>
            <person name="Yoshida K."/>
            <person name="Zdobnov E."/>
            <person name="Zhang P."/>
            <person name="Zhang Y."/>
            <person name="Zimin A.V."/>
            <person name="Baldwin J."/>
            <person name="Abdouelleil A."/>
            <person name="Abdulkadir J."/>
            <person name="Abebe A."/>
            <person name="Abera B."/>
            <person name="Abreu J."/>
            <person name="Acer S.C."/>
            <person name="Aftuck L."/>
            <person name="Alexander A."/>
            <person name="An P."/>
            <person name="Anderson E."/>
            <person name="Anderson S."/>
            <person name="Arachi H."/>
            <person name="Azer M."/>
            <person name="Bachantsang P."/>
            <person name="Barry A."/>
            <person name="Bayul T."/>
            <person name="Berlin A."/>
            <person name="Bessette D."/>
            <person name="Bloom T."/>
            <person name="Blye J."/>
            <person name="Boguslavskiy L."/>
            <person name="Bonnet C."/>
            <person name="Boukhgalter B."/>
            <person name="Bourzgui I."/>
            <person name="Brown A."/>
            <person name="Cahill P."/>
            <person name="Channer S."/>
            <person name="Cheshatsang Y."/>
            <person name="Chuda L."/>
            <person name="Citroen M."/>
            <person name="Collymore A."/>
            <person name="Cooke P."/>
            <person name="Costello M."/>
            <person name="D'Aco K."/>
            <person name="Daza R."/>
            <person name="De Haan G."/>
            <person name="DeGray S."/>
            <person name="DeMaso C."/>
            <person name="Dhargay N."/>
            <person name="Dooley K."/>
            <person name="Dooley E."/>
            <person name="Doricent M."/>
            <person name="Dorje P."/>
            <person name="Dorjee K."/>
            <person name="Dupes A."/>
            <person name="Elong R."/>
            <person name="Falk J."/>
            <person name="Farina A."/>
            <person name="Faro S."/>
            <person name="Ferguson D."/>
            <person name="Fisher S."/>
            <person name="Foley C.D."/>
            <person name="Franke A."/>
            <person name="Friedrich D."/>
            <person name="Gadbois L."/>
            <person name="Gearin G."/>
            <person name="Gearin C.R."/>
            <person name="Giannoukos G."/>
            <person name="Goode T."/>
            <person name="Graham J."/>
            <person name="Grandbois E."/>
            <person name="Grewal S."/>
            <person name="Gyaltsen K."/>
            <person name="Hafez N."/>
            <person name="Hagos B."/>
            <person name="Hall J."/>
            <person name="Henson C."/>
            <person name="Hollinger A."/>
            <person name="Honan T."/>
            <person name="Huard M.D."/>
            <person name="Hughes L."/>
            <person name="Hurhula B."/>
            <person name="Husby M.E."/>
            <person name="Kamat A."/>
            <person name="Kanga B."/>
            <person name="Kashin S."/>
            <person name="Khazanovich D."/>
            <person name="Kisner P."/>
            <person name="Lance K."/>
            <person name="Lara M."/>
            <person name="Lee W."/>
            <person name="Lennon N."/>
            <person name="Letendre F."/>
            <person name="LeVine R."/>
            <person name="Lipovsky A."/>
            <person name="Liu X."/>
            <person name="Liu J."/>
            <person name="Liu S."/>
            <person name="Lokyitsang T."/>
            <person name="Lokyitsang Y."/>
            <person name="Lubonja R."/>
            <person name="Lui A."/>
            <person name="MacDonald P."/>
            <person name="Magnisalis V."/>
            <person name="Maru K."/>
            <person name="Matthews C."/>
            <person name="McCusker W."/>
            <person name="McDonough S."/>
            <person name="Mehta T."/>
            <person name="Meldrim J."/>
            <person name="Meneus L."/>
            <person name="Mihai O."/>
            <person name="Mihalev A."/>
            <person name="Mihova T."/>
            <person name="Mittelman R."/>
            <person name="Mlenga V."/>
            <person name="Montmayeur A."/>
            <person name="Mulrain L."/>
            <person name="Navidi A."/>
            <person name="Naylor J."/>
            <person name="Negash T."/>
            <person name="Nguyen T."/>
            <person name="Nguyen N."/>
            <person name="Nicol R."/>
            <person name="Norbu C."/>
            <person name="Norbu N."/>
            <person name="Novod N."/>
            <person name="O'Neill B."/>
            <person name="Osman S."/>
            <person name="Markiewicz E."/>
            <person name="Oyono O.L."/>
            <person name="Patti C."/>
            <person name="Phunkhang P."/>
            <person name="Pierre F."/>
            <person name="Priest M."/>
            <person name="Raghuraman S."/>
            <person name="Rege F."/>
            <person name="Reyes R."/>
            <person name="Rise C."/>
            <person name="Rogov P."/>
            <person name="Ross K."/>
            <person name="Ryan E."/>
            <person name="Settipalli S."/>
            <person name="Shea T."/>
            <person name="Sherpa N."/>
            <person name="Shi L."/>
            <person name="Shih D."/>
            <person name="Sparrow T."/>
            <person name="Spaulding J."/>
            <person name="Stalker J."/>
            <person name="Stange-Thomann N."/>
            <person name="Stavropoulos S."/>
            <person name="Stone C."/>
            <person name="Strader C."/>
            <person name="Tesfaye S."/>
            <person name="Thomson T."/>
            <person name="Thoulutsang Y."/>
            <person name="Thoulutsang D."/>
            <person name="Topham K."/>
            <person name="Topping I."/>
            <person name="Tsamla T."/>
            <person name="Vassiliev H."/>
            <person name="Vo A."/>
            <person name="Wangchuk T."/>
            <person name="Wangdi T."/>
            <person name="Weiand M."/>
            <person name="Wilkinson J."/>
            <person name="Wilson A."/>
            <person name="Yadav S."/>
            <person name="Young G."/>
            <person name="Yu Q."/>
            <person name="Zembek L."/>
            <person name="Zhong D."/>
            <person name="Zimmer A."/>
            <person name="Zwirko Z."/>
            <person name="Jaffe D.B."/>
            <person name="Alvarez P."/>
            <person name="Brockman W."/>
            <person name="Butler J."/>
            <person name="Chin C."/>
            <person name="Gnerre S."/>
            <person name="Grabherr M."/>
            <person name="Kleber M."/>
            <person name="Mauceli E."/>
            <person name="MacCallum I."/>
        </authorList>
    </citation>
    <scope>NUCLEOTIDE SEQUENCE [LARGE SCALE GENOMIC DNA]</scope>
    <source>
        <strain evidence="4">Tucson 14030-0811.24</strain>
    </source>
</reference>
<feature type="chain" id="PRO_5002820068" description="Chitin-binding type-2 domain-containing protein" evidence="2">
    <location>
        <begin position="18"/>
        <end position="231"/>
    </location>
</feature>
<feature type="signal peptide" evidence="2">
    <location>
        <begin position="1"/>
        <end position="17"/>
    </location>
</feature>
<feature type="compositionally biased region" description="Low complexity" evidence="1">
    <location>
        <begin position="166"/>
        <end position="214"/>
    </location>
</feature>
<accession>B4NI97</accession>
<protein>
    <recommendedName>
        <fullName evidence="5">Chitin-binding type-2 domain-containing protein</fullName>
    </recommendedName>
</protein>
<dbReference type="eggNOG" id="ENOG502QTV0">
    <property type="taxonomic scope" value="Eukaryota"/>
</dbReference>
<evidence type="ECO:0000256" key="2">
    <source>
        <dbReference type="SAM" id="SignalP"/>
    </source>
</evidence>
<dbReference type="OrthoDB" id="8031570at2759"/>
<dbReference type="STRING" id="7260.B4NI97"/>
<gene>
    <name evidence="3" type="primary">Dwil\GK13549</name>
    <name evidence="3" type="ORF">Dwil_GK13549</name>
</gene>
<name>B4NI97_DROWI</name>
<evidence type="ECO:0008006" key="5">
    <source>
        <dbReference type="Google" id="ProtNLM"/>
    </source>
</evidence>
<evidence type="ECO:0000313" key="3">
    <source>
        <dbReference type="EMBL" id="EDW83679.1"/>
    </source>
</evidence>
<feature type="compositionally biased region" description="Basic and acidic residues" evidence="1">
    <location>
        <begin position="129"/>
        <end position="138"/>
    </location>
</feature>
<dbReference type="InParanoid" id="B4NI97"/>
<sequence>MKVIALTLLSLAALSQARLDYKLQCTRDEISIRWPSYHSNSEYYVCQGVHGNQLTVHCPAGEVFTFVLQQCAAPALYVPAPPMDKLPTSEPVTTHLVVDSPPVIGVVTQEQSEEQVHEHEHHGHHHHEHEHEHEHEQENESGEQAVAHPIPPTPAPAPPTPPTVQVESQSVKKPVPVPKPVSSGAKKPTVPKPGKGTSTSAAKKTSVPAPVPAKAAKKPAPPRKVQKKPSA</sequence>
<evidence type="ECO:0000313" key="4">
    <source>
        <dbReference type="Proteomes" id="UP000007798"/>
    </source>
</evidence>
<feature type="compositionally biased region" description="Basic residues" evidence="1">
    <location>
        <begin position="215"/>
        <end position="231"/>
    </location>
</feature>
<dbReference type="InterPro" id="IPR036508">
    <property type="entry name" value="Chitin-bd_dom_sf"/>
</dbReference>
<evidence type="ECO:0000256" key="1">
    <source>
        <dbReference type="SAM" id="MobiDB-lite"/>
    </source>
</evidence>
<dbReference type="OMA" id="LDYKLQC"/>
<dbReference type="SUPFAM" id="SSF57625">
    <property type="entry name" value="Invertebrate chitin-binding proteins"/>
    <property type="match status" value="1"/>
</dbReference>
<dbReference type="AlphaFoldDB" id="B4NI97"/>
<dbReference type="PANTHER" id="PTHR20987:SF0">
    <property type="entry name" value="CHITIN-BINDING TYPE-2 DOMAIN-CONTAINING PROTEIN-RELATED"/>
    <property type="match status" value="1"/>
</dbReference>
<dbReference type="GO" id="GO:0008061">
    <property type="term" value="F:chitin binding"/>
    <property type="evidence" value="ECO:0007669"/>
    <property type="project" value="InterPro"/>
</dbReference>
<keyword evidence="4" id="KW-1185">Reference proteome</keyword>
<dbReference type="Proteomes" id="UP000007798">
    <property type="component" value="Unassembled WGS sequence"/>
</dbReference>
<dbReference type="EMBL" id="CH964272">
    <property type="protein sequence ID" value="EDW83679.1"/>
    <property type="molecule type" value="Genomic_DNA"/>
</dbReference>
<feature type="compositionally biased region" description="Pro residues" evidence="1">
    <location>
        <begin position="149"/>
        <end position="162"/>
    </location>
</feature>